<dbReference type="SUPFAM" id="SSF55729">
    <property type="entry name" value="Acyl-CoA N-acyltransferases (Nat)"/>
    <property type="match status" value="1"/>
</dbReference>
<dbReference type="Gene3D" id="3.40.630.30">
    <property type="match status" value="1"/>
</dbReference>
<reference evidence="4 5" key="1">
    <citation type="submission" date="2015-07" db="EMBL/GenBank/DDBJ databases">
        <title>Draft genome sequence of the Amantichitinum ursilacus IGB-41, a new chitin-degrading bacterium.</title>
        <authorList>
            <person name="Kirstahler P."/>
            <person name="Guenther M."/>
            <person name="Grumaz C."/>
            <person name="Rupp S."/>
            <person name="Zibek S."/>
            <person name="Sohn K."/>
        </authorList>
    </citation>
    <scope>NUCLEOTIDE SEQUENCE [LARGE SCALE GENOMIC DNA]</scope>
    <source>
        <strain evidence="4 5">IGB-41</strain>
    </source>
</reference>
<name>A0A0N0GQG2_9NEIS</name>
<dbReference type="CDD" id="cd04301">
    <property type="entry name" value="NAT_SF"/>
    <property type="match status" value="1"/>
</dbReference>
<organism evidence="4 5">
    <name type="scientific">Amantichitinum ursilacus</name>
    <dbReference type="NCBI Taxonomy" id="857265"/>
    <lineage>
        <taxon>Bacteria</taxon>
        <taxon>Pseudomonadati</taxon>
        <taxon>Pseudomonadota</taxon>
        <taxon>Betaproteobacteria</taxon>
        <taxon>Neisseriales</taxon>
        <taxon>Chitinibacteraceae</taxon>
        <taxon>Amantichitinum</taxon>
    </lineage>
</organism>
<accession>A0A0N0GQG2</accession>
<dbReference type="Proteomes" id="UP000037939">
    <property type="component" value="Unassembled WGS sequence"/>
</dbReference>
<evidence type="ECO:0000256" key="1">
    <source>
        <dbReference type="ARBA" id="ARBA00022679"/>
    </source>
</evidence>
<dbReference type="PROSITE" id="PS51186">
    <property type="entry name" value="GNAT"/>
    <property type="match status" value="1"/>
</dbReference>
<keyword evidence="5" id="KW-1185">Reference proteome</keyword>
<dbReference type="InterPro" id="IPR016181">
    <property type="entry name" value="Acyl_CoA_acyltransferase"/>
</dbReference>
<dbReference type="EMBL" id="LAQT01000002">
    <property type="protein sequence ID" value="KPC54650.1"/>
    <property type="molecule type" value="Genomic_DNA"/>
</dbReference>
<sequence length="150" mass="16940">MTQNDPQAPDLQFRFASVADVSALAMLNLQLLRDEGNAHSLSLPELQARMVGWLSDKDYRAVLFESGGHLVGYALFVLAPDHVFLRQFYVSPEYRRNGIGRAAMAWLWANPWRKSGRLQLEVLSHNAAALAFWRAVGLSDHYIAMQMIKP</sequence>
<comment type="caution">
    <text evidence="4">The sequence shown here is derived from an EMBL/GenBank/DDBJ whole genome shotgun (WGS) entry which is preliminary data.</text>
</comment>
<proteinExistence type="predicted"/>
<dbReference type="PANTHER" id="PTHR43877">
    <property type="entry name" value="AMINOALKYLPHOSPHONATE N-ACETYLTRANSFERASE-RELATED-RELATED"/>
    <property type="match status" value="1"/>
</dbReference>
<dbReference type="GO" id="GO:0016747">
    <property type="term" value="F:acyltransferase activity, transferring groups other than amino-acyl groups"/>
    <property type="evidence" value="ECO:0007669"/>
    <property type="project" value="InterPro"/>
</dbReference>
<dbReference type="Pfam" id="PF00583">
    <property type="entry name" value="Acetyltransf_1"/>
    <property type="match status" value="1"/>
</dbReference>
<evidence type="ECO:0000259" key="3">
    <source>
        <dbReference type="PROSITE" id="PS51186"/>
    </source>
</evidence>
<dbReference type="InterPro" id="IPR000182">
    <property type="entry name" value="GNAT_dom"/>
</dbReference>
<dbReference type="InterPro" id="IPR050832">
    <property type="entry name" value="Bact_Acetyltransf"/>
</dbReference>
<dbReference type="STRING" id="857265.WG78_03725"/>
<keyword evidence="2" id="KW-0012">Acyltransferase</keyword>
<evidence type="ECO:0000256" key="2">
    <source>
        <dbReference type="ARBA" id="ARBA00023315"/>
    </source>
</evidence>
<gene>
    <name evidence="4" type="ORF">WG78_03725</name>
</gene>
<dbReference type="AlphaFoldDB" id="A0A0N0GQG2"/>
<keyword evidence="1 4" id="KW-0808">Transferase</keyword>
<feature type="domain" description="N-acetyltransferase" evidence="3">
    <location>
        <begin position="11"/>
        <end position="150"/>
    </location>
</feature>
<dbReference type="OrthoDB" id="510731at2"/>
<dbReference type="RefSeq" id="WP_083458752.1">
    <property type="nucleotide sequence ID" value="NZ_LAQT01000002.1"/>
</dbReference>
<evidence type="ECO:0000313" key="4">
    <source>
        <dbReference type="EMBL" id="KPC54650.1"/>
    </source>
</evidence>
<protein>
    <submittedName>
        <fullName evidence="4">Acetyltransferase (GNAT) family protein</fullName>
    </submittedName>
</protein>
<evidence type="ECO:0000313" key="5">
    <source>
        <dbReference type="Proteomes" id="UP000037939"/>
    </source>
</evidence>